<proteinExistence type="predicted"/>
<evidence type="ECO:0000256" key="1">
    <source>
        <dbReference type="SAM" id="MobiDB-lite"/>
    </source>
</evidence>
<protein>
    <submittedName>
        <fullName evidence="2">Uncharacterized protein</fullName>
    </submittedName>
</protein>
<evidence type="ECO:0000313" key="3">
    <source>
        <dbReference type="Proteomes" id="UP000660262"/>
    </source>
</evidence>
<dbReference type="GO" id="GO:0003677">
    <property type="term" value="F:DNA binding"/>
    <property type="evidence" value="ECO:0007669"/>
    <property type="project" value="InterPro"/>
</dbReference>
<accession>A0A830HAW9</accession>
<feature type="compositionally biased region" description="Acidic residues" evidence="1">
    <location>
        <begin position="228"/>
        <end position="261"/>
    </location>
</feature>
<gene>
    <name evidence="2" type="ORF">PPROV_000325000</name>
</gene>
<feature type="region of interest" description="Disordered" evidence="1">
    <location>
        <begin position="93"/>
        <end position="114"/>
    </location>
</feature>
<organism evidence="2 3">
    <name type="scientific">Pycnococcus provasolii</name>
    <dbReference type="NCBI Taxonomy" id="41880"/>
    <lineage>
        <taxon>Eukaryota</taxon>
        <taxon>Viridiplantae</taxon>
        <taxon>Chlorophyta</taxon>
        <taxon>Pseudoscourfieldiophyceae</taxon>
        <taxon>Pseudoscourfieldiales</taxon>
        <taxon>Pycnococcaceae</taxon>
        <taxon>Pycnococcus</taxon>
    </lineage>
</organism>
<name>A0A830HAW9_9CHLO</name>
<dbReference type="InterPro" id="IPR038859">
    <property type="entry name" value="RHL1"/>
</dbReference>
<comment type="caution">
    <text evidence="2">The sequence shown here is derived from an EMBL/GenBank/DDBJ whole genome shotgun (WGS) entry which is preliminary data.</text>
</comment>
<dbReference type="EMBL" id="BNJQ01000008">
    <property type="protein sequence ID" value="GHP04496.1"/>
    <property type="molecule type" value="Genomic_DNA"/>
</dbReference>
<dbReference type="AlphaFoldDB" id="A0A830HAW9"/>
<dbReference type="Proteomes" id="UP000660262">
    <property type="component" value="Unassembled WGS sequence"/>
</dbReference>
<feature type="region of interest" description="Disordered" evidence="1">
    <location>
        <begin position="210"/>
        <end position="291"/>
    </location>
</feature>
<dbReference type="PANTHER" id="PTHR35698:SF2">
    <property type="entry name" value="DNA-BINDING PROTEIN RHL1"/>
    <property type="match status" value="1"/>
</dbReference>
<dbReference type="GO" id="GO:0042023">
    <property type="term" value="P:DNA endoreduplication"/>
    <property type="evidence" value="ECO:0007669"/>
    <property type="project" value="InterPro"/>
</dbReference>
<feature type="region of interest" description="Disordered" evidence="1">
    <location>
        <begin position="1"/>
        <end position="22"/>
    </location>
</feature>
<feature type="compositionally biased region" description="Acidic residues" evidence="1">
    <location>
        <begin position="282"/>
        <end position="291"/>
    </location>
</feature>
<sequence length="291" mass="31537">MGGDDDYAEEDEDDEQEEVLAPEVLLAQDTLKRSLATSVVSRQPLASSAFAKGTKAGAALAKCKGRDIVKKGASRKLRYMLVLPGALALNTSSTASGKGAGDASNAKEKEAAPPSTVTIGALRHLDSRNPMLYLDTPQGRLKLQGTKVNTQNRWLNVNLSGRKHAACEDVFHRAIVFSHATFVGTELDNPDERELPLPEELRGVVASSRYASGVGTGHPLDGDAVHQEDDEMEDVANVVDDEDEQDEESEEDGDGEEDEEEKYEKRPTSRQRRASAPTNLAEDSDDDDDDD</sequence>
<dbReference type="OrthoDB" id="515492at2759"/>
<reference evidence="2" key="1">
    <citation type="submission" date="2020-10" db="EMBL/GenBank/DDBJ databases">
        <title>Unveiling of a novel bifunctional photoreceptor, Dualchrome1, isolated from a cosmopolitan green alga.</title>
        <authorList>
            <person name="Suzuki S."/>
            <person name="Kawachi M."/>
        </authorList>
    </citation>
    <scope>NUCLEOTIDE SEQUENCE</scope>
    <source>
        <strain evidence="2">NIES 2893</strain>
    </source>
</reference>
<feature type="compositionally biased region" description="Acidic residues" evidence="1">
    <location>
        <begin position="1"/>
        <end position="20"/>
    </location>
</feature>
<dbReference type="PANTHER" id="PTHR35698">
    <property type="entry name" value="DNA-BINDING PROTEIN RHL1"/>
    <property type="match status" value="1"/>
</dbReference>
<evidence type="ECO:0000313" key="2">
    <source>
        <dbReference type="EMBL" id="GHP04496.1"/>
    </source>
</evidence>
<keyword evidence="3" id="KW-1185">Reference proteome</keyword>